<comment type="caution">
    <text evidence="1">The sequence shown here is derived from an EMBL/GenBank/DDBJ whole genome shotgun (WGS) entry which is preliminary data.</text>
</comment>
<proteinExistence type="predicted"/>
<organism evidence="1 2">
    <name type="scientific">Nephila pilipes</name>
    <name type="common">Giant wood spider</name>
    <name type="synonym">Nephila maculata</name>
    <dbReference type="NCBI Taxonomy" id="299642"/>
    <lineage>
        <taxon>Eukaryota</taxon>
        <taxon>Metazoa</taxon>
        <taxon>Ecdysozoa</taxon>
        <taxon>Arthropoda</taxon>
        <taxon>Chelicerata</taxon>
        <taxon>Arachnida</taxon>
        <taxon>Araneae</taxon>
        <taxon>Araneomorphae</taxon>
        <taxon>Entelegynae</taxon>
        <taxon>Araneoidea</taxon>
        <taxon>Nephilidae</taxon>
        <taxon>Nephila</taxon>
    </lineage>
</organism>
<sequence length="74" mass="8208">MTISFKFLLDFNYSSCQAESQIIAESQAGQNERAEWMNGGDVAECSIVHEEMVLVRKIKRSWLGGAVGKPSITN</sequence>
<evidence type="ECO:0000313" key="1">
    <source>
        <dbReference type="EMBL" id="GFT38855.1"/>
    </source>
</evidence>
<name>A0A8X6TQ19_NEPPI</name>
<protein>
    <submittedName>
        <fullName evidence="1">Uncharacterized protein</fullName>
    </submittedName>
</protein>
<dbReference type="Proteomes" id="UP000887013">
    <property type="component" value="Unassembled WGS sequence"/>
</dbReference>
<reference evidence="1" key="1">
    <citation type="submission" date="2020-08" db="EMBL/GenBank/DDBJ databases">
        <title>Multicomponent nature underlies the extraordinary mechanical properties of spider dragline silk.</title>
        <authorList>
            <person name="Kono N."/>
            <person name="Nakamura H."/>
            <person name="Mori M."/>
            <person name="Yoshida Y."/>
            <person name="Ohtoshi R."/>
            <person name="Malay A.D."/>
            <person name="Moran D.A.P."/>
            <person name="Tomita M."/>
            <person name="Numata K."/>
            <person name="Arakawa K."/>
        </authorList>
    </citation>
    <scope>NUCLEOTIDE SEQUENCE</scope>
</reference>
<evidence type="ECO:0000313" key="2">
    <source>
        <dbReference type="Proteomes" id="UP000887013"/>
    </source>
</evidence>
<keyword evidence="2" id="KW-1185">Reference proteome</keyword>
<dbReference type="EMBL" id="BMAW01063129">
    <property type="protein sequence ID" value="GFT38855.1"/>
    <property type="molecule type" value="Genomic_DNA"/>
</dbReference>
<gene>
    <name evidence="1" type="ORF">NPIL_453031</name>
</gene>
<accession>A0A8X6TQ19</accession>
<dbReference type="AlphaFoldDB" id="A0A8X6TQ19"/>